<dbReference type="OrthoDB" id="7583897at2"/>
<keyword evidence="4" id="KW-0813">Transport</keyword>
<dbReference type="Pfam" id="PF02108">
    <property type="entry name" value="FliH"/>
    <property type="match status" value="1"/>
</dbReference>
<evidence type="ECO:0000256" key="2">
    <source>
        <dbReference type="ARBA" id="ARBA00006602"/>
    </source>
</evidence>
<gene>
    <name evidence="9" type="ORF">FPZ54_15115</name>
</gene>
<dbReference type="PANTHER" id="PTHR34982:SF1">
    <property type="entry name" value="FLAGELLAR ASSEMBLY PROTEIN FLIH"/>
    <property type="match status" value="1"/>
</dbReference>
<evidence type="ECO:0000256" key="3">
    <source>
        <dbReference type="ARBA" id="ARBA00016507"/>
    </source>
</evidence>
<protein>
    <recommendedName>
        <fullName evidence="3">Flagellar assembly protein FliH</fullName>
    </recommendedName>
</protein>
<reference evidence="9 10" key="1">
    <citation type="submission" date="2019-07" db="EMBL/GenBank/DDBJ databases">
        <title>Sphingomonas alkalisoli sp. nov., isolated from rhizosphere soil of Suaedae salsa.</title>
        <authorList>
            <person name="Zhang H."/>
            <person name="Xu L."/>
            <person name="Zhang J.-X."/>
            <person name="Sun J.-Q."/>
        </authorList>
    </citation>
    <scope>NUCLEOTIDE SEQUENCE [LARGE SCALE GENOMIC DNA]</scope>
    <source>
        <strain evidence="9 10">XS-10</strain>
    </source>
</reference>
<keyword evidence="6" id="KW-0653">Protein transport</keyword>
<keyword evidence="9" id="KW-0966">Cell projection</keyword>
<evidence type="ECO:0000313" key="10">
    <source>
        <dbReference type="Proteomes" id="UP000318055"/>
    </source>
</evidence>
<evidence type="ECO:0000313" key="9">
    <source>
        <dbReference type="EMBL" id="QDX27203.1"/>
    </source>
</evidence>
<keyword evidence="5" id="KW-1005">Bacterial flagellum biogenesis</keyword>
<feature type="domain" description="Flagellar assembly protein FliH/Type III secretion system HrpE" evidence="8">
    <location>
        <begin position="109"/>
        <end position="217"/>
    </location>
</feature>
<name>A0A518RIE5_9SPHN</name>
<comment type="similarity">
    <text evidence="2">Belongs to the FliH family.</text>
</comment>
<dbReference type="GO" id="GO:0015031">
    <property type="term" value="P:protein transport"/>
    <property type="evidence" value="ECO:0007669"/>
    <property type="project" value="UniProtKB-KW"/>
</dbReference>
<comment type="function">
    <text evidence="1">Needed for flagellar regrowth and assembly.</text>
</comment>
<dbReference type="EMBL" id="CP042239">
    <property type="protein sequence ID" value="QDX27203.1"/>
    <property type="molecule type" value="Genomic_DNA"/>
</dbReference>
<evidence type="ECO:0000256" key="4">
    <source>
        <dbReference type="ARBA" id="ARBA00022448"/>
    </source>
</evidence>
<dbReference type="InterPro" id="IPR018035">
    <property type="entry name" value="Flagellar_FliH/T3SS_HrpE"/>
</dbReference>
<dbReference type="KEGG" id="ssua:FPZ54_15115"/>
<organism evidence="9 10">
    <name type="scientific">Sphingomonas suaedae</name>
    <dbReference type="NCBI Taxonomy" id="2599297"/>
    <lineage>
        <taxon>Bacteria</taxon>
        <taxon>Pseudomonadati</taxon>
        <taxon>Pseudomonadota</taxon>
        <taxon>Alphaproteobacteria</taxon>
        <taxon>Sphingomonadales</taxon>
        <taxon>Sphingomonadaceae</taxon>
        <taxon>Sphingomonas</taxon>
    </lineage>
</organism>
<evidence type="ECO:0000256" key="7">
    <source>
        <dbReference type="ARBA" id="ARBA00023225"/>
    </source>
</evidence>
<dbReference type="RefSeq" id="WP_145848547.1">
    <property type="nucleotide sequence ID" value="NZ_CP042239.1"/>
</dbReference>
<dbReference type="PANTHER" id="PTHR34982">
    <property type="entry name" value="YOP PROTEINS TRANSLOCATION PROTEIN L"/>
    <property type="match status" value="1"/>
</dbReference>
<evidence type="ECO:0000259" key="8">
    <source>
        <dbReference type="Pfam" id="PF02108"/>
    </source>
</evidence>
<dbReference type="Proteomes" id="UP000318055">
    <property type="component" value="Chromosome"/>
</dbReference>
<keyword evidence="9" id="KW-0282">Flagellum</keyword>
<dbReference type="AlphaFoldDB" id="A0A518RIE5"/>
<evidence type="ECO:0000256" key="5">
    <source>
        <dbReference type="ARBA" id="ARBA00022795"/>
    </source>
</evidence>
<keyword evidence="9" id="KW-0969">Cilium</keyword>
<proteinExistence type="inferred from homology"/>
<dbReference type="GO" id="GO:0044781">
    <property type="term" value="P:bacterial-type flagellum organization"/>
    <property type="evidence" value="ECO:0007669"/>
    <property type="project" value="UniProtKB-KW"/>
</dbReference>
<sequence>MSDFTPGLAARGEGIAEALKRAFAPTQGFAPRAVPAARDAVKPRHFAPEAPGHKPTEGWDMFDADALVDPAPEPASKSFVDPVAAARAAGYAEGYAAGRAEADAAAAQQAALLEQVSDALTKGAHFDRERMAGHLRQTVLHLVTRMIGEAGIAPDILAARIEAATDMLADSAESAILRLHPDDVALIEGHLPKNVFPAGDPHVARGGFVIESASTIVEDGPELWLEQLADAIDRVPIPPAI</sequence>
<accession>A0A518RIE5</accession>
<evidence type="ECO:0000256" key="1">
    <source>
        <dbReference type="ARBA" id="ARBA00003041"/>
    </source>
</evidence>
<dbReference type="InterPro" id="IPR051472">
    <property type="entry name" value="T3SS_Stator/FliH"/>
</dbReference>
<dbReference type="GO" id="GO:0005829">
    <property type="term" value="C:cytosol"/>
    <property type="evidence" value="ECO:0007669"/>
    <property type="project" value="TreeGrafter"/>
</dbReference>
<keyword evidence="7" id="KW-1006">Bacterial flagellum protein export</keyword>
<keyword evidence="10" id="KW-1185">Reference proteome</keyword>
<evidence type="ECO:0000256" key="6">
    <source>
        <dbReference type="ARBA" id="ARBA00022927"/>
    </source>
</evidence>